<dbReference type="EMBL" id="GBXM01012262">
    <property type="protein sequence ID" value="JAH96315.1"/>
    <property type="molecule type" value="Transcribed_RNA"/>
</dbReference>
<protein>
    <submittedName>
        <fullName evidence="2">Uncharacterized protein</fullName>
    </submittedName>
</protein>
<accession>A0A0E9X375</accession>
<reference evidence="2" key="2">
    <citation type="journal article" date="2015" name="Fish Shellfish Immunol.">
        <title>Early steps in the European eel (Anguilla anguilla)-Vibrio vulnificus interaction in the gills: Role of the RtxA13 toxin.</title>
        <authorList>
            <person name="Callol A."/>
            <person name="Pajuelo D."/>
            <person name="Ebbesson L."/>
            <person name="Teles M."/>
            <person name="MacKenzie S."/>
            <person name="Amaro C."/>
        </authorList>
    </citation>
    <scope>NUCLEOTIDE SEQUENCE</scope>
</reference>
<proteinExistence type="predicted"/>
<sequence>MGRGLFNNTCSLDFYLKSQPCKCKPVLFLIVLSPVSFLIPSPWSLTVALLSCVSFIQSINVCIVFSSLIIIQFF</sequence>
<feature type="transmembrane region" description="Helical" evidence="1">
    <location>
        <begin position="21"/>
        <end position="39"/>
    </location>
</feature>
<dbReference type="AlphaFoldDB" id="A0A0E9X375"/>
<keyword evidence="1" id="KW-0812">Transmembrane</keyword>
<evidence type="ECO:0000256" key="1">
    <source>
        <dbReference type="SAM" id="Phobius"/>
    </source>
</evidence>
<evidence type="ECO:0000313" key="2">
    <source>
        <dbReference type="EMBL" id="JAH96315.1"/>
    </source>
</evidence>
<keyword evidence="1" id="KW-1133">Transmembrane helix</keyword>
<organism evidence="2">
    <name type="scientific">Anguilla anguilla</name>
    <name type="common">European freshwater eel</name>
    <name type="synonym">Muraena anguilla</name>
    <dbReference type="NCBI Taxonomy" id="7936"/>
    <lineage>
        <taxon>Eukaryota</taxon>
        <taxon>Metazoa</taxon>
        <taxon>Chordata</taxon>
        <taxon>Craniata</taxon>
        <taxon>Vertebrata</taxon>
        <taxon>Euteleostomi</taxon>
        <taxon>Actinopterygii</taxon>
        <taxon>Neopterygii</taxon>
        <taxon>Teleostei</taxon>
        <taxon>Anguilliformes</taxon>
        <taxon>Anguillidae</taxon>
        <taxon>Anguilla</taxon>
    </lineage>
</organism>
<keyword evidence="1" id="KW-0472">Membrane</keyword>
<reference evidence="2" key="1">
    <citation type="submission" date="2014-11" db="EMBL/GenBank/DDBJ databases">
        <authorList>
            <person name="Amaro Gonzalez C."/>
        </authorList>
    </citation>
    <scope>NUCLEOTIDE SEQUENCE</scope>
</reference>
<name>A0A0E9X375_ANGAN</name>
<feature type="transmembrane region" description="Helical" evidence="1">
    <location>
        <begin position="45"/>
        <end position="71"/>
    </location>
</feature>